<keyword evidence="2" id="KW-0479">Metal-binding</keyword>
<feature type="signal peptide" evidence="5">
    <location>
        <begin position="1"/>
        <end position="30"/>
    </location>
</feature>
<dbReference type="EMBL" id="FQWZ01000010">
    <property type="protein sequence ID" value="SHH35104.1"/>
    <property type="molecule type" value="Genomic_DNA"/>
</dbReference>
<evidence type="ECO:0000256" key="4">
    <source>
        <dbReference type="ARBA" id="ARBA00022833"/>
    </source>
</evidence>
<dbReference type="GO" id="GO:0046872">
    <property type="term" value="F:metal ion binding"/>
    <property type="evidence" value="ECO:0007669"/>
    <property type="project" value="UniProtKB-KW"/>
</dbReference>
<dbReference type="Proteomes" id="UP000199758">
    <property type="component" value="Unassembled WGS sequence"/>
</dbReference>
<dbReference type="CDD" id="cd07720">
    <property type="entry name" value="OPHC2-like_MBL-fold"/>
    <property type="match status" value="1"/>
</dbReference>
<evidence type="ECO:0000313" key="7">
    <source>
        <dbReference type="EMBL" id="SHH35104.1"/>
    </source>
</evidence>
<sequence>MTQTFKRVAGATALALAVATSLIASTSAQAVVPQQKQQVPGYYRLKLGDLELTALYDGYIDLDQKILKGIKAGDLQSLLARMFIQDSKAVQTSVNAFLVHTGTQLVLIDTGTAQCFGPTLGTIPGNLRAAGYEGAQVDAVLLTHMHPDHACGLLQADGKPAFPNATVYVAAPEADFWTRDAIKAQAPADQQPMFDLARNAVAPYRAAGRFKTFTPGDTVLPGLVSLSTPGHTPGHSSYLVGEPGPSQLLVLGDLIHSHATQFARPEISVEFDVDAKAAIASRRLAFDRAAQQQLWTAGAHLPFPGIGHIRADKPGYAWVPVEFGPYRADR</sequence>
<keyword evidence="8" id="KW-1185">Reference proteome</keyword>
<evidence type="ECO:0000259" key="6">
    <source>
        <dbReference type="SMART" id="SM00849"/>
    </source>
</evidence>
<feature type="chain" id="PRO_5012748133" evidence="5">
    <location>
        <begin position="31"/>
        <end position="330"/>
    </location>
</feature>
<dbReference type="InterPro" id="IPR036866">
    <property type="entry name" value="RibonucZ/Hydroxyglut_hydro"/>
</dbReference>
<keyword evidence="4" id="KW-0862">Zinc</keyword>
<protein>
    <submittedName>
        <fullName evidence="7">Glyoxylase, beta-lactamase superfamily II</fullName>
    </submittedName>
</protein>
<dbReference type="Pfam" id="PF00753">
    <property type="entry name" value="Lactamase_B"/>
    <property type="match status" value="1"/>
</dbReference>
<proteinExistence type="inferred from homology"/>
<dbReference type="Gene3D" id="3.60.15.10">
    <property type="entry name" value="Ribonuclease Z/Hydroxyacylglutathione hydrolase-like"/>
    <property type="match status" value="1"/>
</dbReference>
<dbReference type="SMART" id="SM00849">
    <property type="entry name" value="Lactamase_B"/>
    <property type="match status" value="1"/>
</dbReference>
<reference evidence="7 8" key="1">
    <citation type="submission" date="2016-11" db="EMBL/GenBank/DDBJ databases">
        <authorList>
            <person name="Jaros S."/>
            <person name="Januszkiewicz K."/>
            <person name="Wedrychowicz H."/>
        </authorList>
    </citation>
    <scope>NUCLEOTIDE SEQUENCE [LARGE SCALE GENOMIC DNA]</scope>
    <source>
        <strain evidence="7 8">CGMCC 1.7049</strain>
    </source>
</reference>
<accession>A0A1M5S9E0</accession>
<dbReference type="RefSeq" id="WP_072899626.1">
    <property type="nucleotide sequence ID" value="NZ_FQWZ01000010.1"/>
</dbReference>
<name>A0A1M5S9E0_9GAMM</name>
<organism evidence="7 8">
    <name type="scientific">Hydrocarboniphaga daqingensis</name>
    <dbReference type="NCBI Taxonomy" id="490188"/>
    <lineage>
        <taxon>Bacteria</taxon>
        <taxon>Pseudomonadati</taxon>
        <taxon>Pseudomonadota</taxon>
        <taxon>Gammaproteobacteria</taxon>
        <taxon>Nevskiales</taxon>
        <taxon>Nevskiaceae</taxon>
        <taxon>Hydrocarboniphaga</taxon>
    </lineage>
</organism>
<evidence type="ECO:0000256" key="3">
    <source>
        <dbReference type="ARBA" id="ARBA00022801"/>
    </source>
</evidence>
<evidence type="ECO:0000313" key="8">
    <source>
        <dbReference type="Proteomes" id="UP000199758"/>
    </source>
</evidence>
<keyword evidence="5" id="KW-0732">Signal</keyword>
<evidence type="ECO:0000256" key="1">
    <source>
        <dbReference type="ARBA" id="ARBA00007749"/>
    </source>
</evidence>
<dbReference type="STRING" id="490188.SAMN04488068_0029"/>
<dbReference type="GO" id="GO:0016787">
    <property type="term" value="F:hydrolase activity"/>
    <property type="evidence" value="ECO:0007669"/>
    <property type="project" value="UniProtKB-KW"/>
</dbReference>
<dbReference type="InterPro" id="IPR001279">
    <property type="entry name" value="Metallo-B-lactamas"/>
</dbReference>
<dbReference type="PANTHER" id="PTHR42978:SF6">
    <property type="entry name" value="QUORUM-QUENCHING LACTONASE YTNP-RELATED"/>
    <property type="match status" value="1"/>
</dbReference>
<evidence type="ECO:0000256" key="2">
    <source>
        <dbReference type="ARBA" id="ARBA00022723"/>
    </source>
</evidence>
<dbReference type="PANTHER" id="PTHR42978">
    <property type="entry name" value="QUORUM-QUENCHING LACTONASE YTNP-RELATED-RELATED"/>
    <property type="match status" value="1"/>
</dbReference>
<comment type="similarity">
    <text evidence="1">Belongs to the metallo-beta-lactamase superfamily.</text>
</comment>
<dbReference type="InterPro" id="IPR051013">
    <property type="entry name" value="MBL_superfamily_lactonases"/>
</dbReference>
<evidence type="ECO:0000256" key="5">
    <source>
        <dbReference type="SAM" id="SignalP"/>
    </source>
</evidence>
<dbReference type="SUPFAM" id="SSF56281">
    <property type="entry name" value="Metallo-hydrolase/oxidoreductase"/>
    <property type="match status" value="1"/>
</dbReference>
<dbReference type="AlphaFoldDB" id="A0A1M5S9E0"/>
<gene>
    <name evidence="7" type="ORF">SAMN04488068_0029</name>
</gene>
<dbReference type="OrthoDB" id="5443440at2"/>
<keyword evidence="3" id="KW-0378">Hydrolase</keyword>
<feature type="domain" description="Metallo-beta-lactamase" evidence="6">
    <location>
        <begin position="93"/>
        <end position="300"/>
    </location>
</feature>